<dbReference type="PRINTS" id="PR00413">
    <property type="entry name" value="HADHALOGNASE"/>
</dbReference>
<gene>
    <name evidence="5" type="ORF">MOZ64_00655</name>
</gene>
<protein>
    <submittedName>
        <fullName evidence="5">HAD family hydrolase</fullName>
    </submittedName>
</protein>
<keyword evidence="5" id="KW-0378">Hydrolase</keyword>
<dbReference type="InterPro" id="IPR036412">
    <property type="entry name" value="HAD-like_sf"/>
</dbReference>
<dbReference type="InterPro" id="IPR006439">
    <property type="entry name" value="HAD-SF_hydro_IA"/>
</dbReference>
<keyword evidence="6" id="KW-1185">Reference proteome</keyword>
<evidence type="ECO:0000256" key="3">
    <source>
        <dbReference type="ARBA" id="ARBA00022723"/>
    </source>
</evidence>
<dbReference type="EMBL" id="JALBUS010000001">
    <property type="protein sequence ID" value="MDX8416356.1"/>
    <property type="molecule type" value="Genomic_DNA"/>
</dbReference>
<keyword evidence="3" id="KW-0479">Metal-binding</keyword>
<dbReference type="InterPro" id="IPR023214">
    <property type="entry name" value="HAD_sf"/>
</dbReference>
<comment type="caution">
    <text evidence="5">The sequence shown here is derived from an EMBL/GenBank/DDBJ whole genome shotgun (WGS) entry which is preliminary data.</text>
</comment>
<dbReference type="SUPFAM" id="SSF56784">
    <property type="entry name" value="HAD-like"/>
    <property type="match status" value="1"/>
</dbReference>
<dbReference type="Proteomes" id="UP001285244">
    <property type="component" value="Unassembled WGS sequence"/>
</dbReference>
<dbReference type="Gene3D" id="1.10.150.240">
    <property type="entry name" value="Putative phosphatase, domain 2"/>
    <property type="match status" value="1"/>
</dbReference>
<dbReference type="SFLD" id="SFLDG01129">
    <property type="entry name" value="C1.5:_HAD__Beta-PGM__Phosphata"/>
    <property type="match status" value="1"/>
</dbReference>
<evidence type="ECO:0000313" key="6">
    <source>
        <dbReference type="Proteomes" id="UP001285244"/>
    </source>
</evidence>
<dbReference type="GO" id="GO:0016787">
    <property type="term" value="F:hydrolase activity"/>
    <property type="evidence" value="ECO:0007669"/>
    <property type="project" value="UniProtKB-KW"/>
</dbReference>
<dbReference type="PANTHER" id="PTHR46193">
    <property type="entry name" value="6-PHOSPHOGLUCONATE PHOSPHATASE"/>
    <property type="match status" value="1"/>
</dbReference>
<dbReference type="Pfam" id="PF13419">
    <property type="entry name" value="HAD_2"/>
    <property type="match status" value="1"/>
</dbReference>
<sequence>MHFNDLKLIIFDVDGTLLDSERIWKETLGIVGRTYHMPYLEEQLFARLVGVSGQEEERIYKEVLDPSIRDVFVSEWRQLANRTIDETVPVKVGSHDFFQWVKKQGLQLGVATSTHRQETEYRLKKANLWEPIDYVLCGNEIEHKKPHPEIYQKMLEHFHLEPDQALVIEDSSIGVEAAYRANIPVIHVADLIEPTTQDKERAWMTCKNLKEALVYLDTD</sequence>
<dbReference type="RefSeq" id="WP_320324693.1">
    <property type="nucleotide sequence ID" value="NZ_JALBUS010000001.1"/>
</dbReference>
<evidence type="ECO:0000256" key="2">
    <source>
        <dbReference type="ARBA" id="ARBA00006171"/>
    </source>
</evidence>
<dbReference type="Gene3D" id="3.40.50.1000">
    <property type="entry name" value="HAD superfamily/HAD-like"/>
    <property type="match status" value="1"/>
</dbReference>
<reference evidence="5 6" key="1">
    <citation type="submission" date="2022-03" db="EMBL/GenBank/DDBJ databases">
        <title>Novel taxa within the pig intestine.</title>
        <authorList>
            <person name="Wylensek D."/>
            <person name="Bishof K."/>
            <person name="Afrizal A."/>
            <person name="Clavel T."/>
        </authorList>
    </citation>
    <scope>NUCLEOTIDE SEQUENCE [LARGE SCALE GENOMIC DNA]</scope>
    <source>
        <strain evidence="5 6">Cla-KB-P134</strain>
    </source>
</reference>
<evidence type="ECO:0000256" key="1">
    <source>
        <dbReference type="ARBA" id="ARBA00001946"/>
    </source>
</evidence>
<evidence type="ECO:0000256" key="4">
    <source>
        <dbReference type="ARBA" id="ARBA00022842"/>
    </source>
</evidence>
<proteinExistence type="inferred from homology"/>
<dbReference type="InterPro" id="IPR051600">
    <property type="entry name" value="Beta-PGM-like"/>
</dbReference>
<organism evidence="5 6">
    <name type="scientific">Absicoccus intestinalis</name>
    <dbReference type="NCBI Taxonomy" id="2926319"/>
    <lineage>
        <taxon>Bacteria</taxon>
        <taxon>Bacillati</taxon>
        <taxon>Bacillota</taxon>
        <taxon>Erysipelotrichia</taxon>
        <taxon>Erysipelotrichales</taxon>
        <taxon>Erysipelotrichaceae</taxon>
        <taxon>Absicoccus</taxon>
    </lineage>
</organism>
<dbReference type="InterPro" id="IPR023198">
    <property type="entry name" value="PGP-like_dom2"/>
</dbReference>
<keyword evidence="4" id="KW-0460">Magnesium</keyword>
<dbReference type="InterPro" id="IPR041492">
    <property type="entry name" value="HAD_2"/>
</dbReference>
<dbReference type="SFLD" id="SFLDS00003">
    <property type="entry name" value="Haloacid_Dehalogenase"/>
    <property type="match status" value="1"/>
</dbReference>
<evidence type="ECO:0000313" key="5">
    <source>
        <dbReference type="EMBL" id="MDX8416356.1"/>
    </source>
</evidence>
<name>A0ABU4WIH5_9FIRM</name>
<comment type="cofactor">
    <cofactor evidence="1">
        <name>Mg(2+)</name>
        <dbReference type="ChEBI" id="CHEBI:18420"/>
    </cofactor>
</comment>
<dbReference type="NCBIfam" id="TIGR01509">
    <property type="entry name" value="HAD-SF-IA-v3"/>
    <property type="match status" value="1"/>
</dbReference>
<accession>A0ABU4WIH5</accession>
<comment type="similarity">
    <text evidence="2">Belongs to the HAD-like hydrolase superfamily. CbbY/CbbZ/Gph/YieH family.</text>
</comment>
<dbReference type="CDD" id="cd07505">
    <property type="entry name" value="HAD_BPGM-like"/>
    <property type="match status" value="1"/>
</dbReference>
<dbReference type="PANTHER" id="PTHR46193:SF21">
    <property type="entry name" value="SLL1138 PROTEIN"/>
    <property type="match status" value="1"/>
</dbReference>